<gene>
    <name evidence="1" type="ORF">SNE40_019121</name>
</gene>
<name>A0AAN8P930_PATCE</name>
<dbReference type="EMBL" id="JAZGQO010000014">
    <property type="protein sequence ID" value="KAK6170819.1"/>
    <property type="molecule type" value="Genomic_DNA"/>
</dbReference>
<accession>A0AAN8P930</accession>
<evidence type="ECO:0000313" key="2">
    <source>
        <dbReference type="Proteomes" id="UP001347796"/>
    </source>
</evidence>
<comment type="caution">
    <text evidence="1">The sequence shown here is derived from an EMBL/GenBank/DDBJ whole genome shotgun (WGS) entry which is preliminary data.</text>
</comment>
<protein>
    <submittedName>
        <fullName evidence="1">Uncharacterized protein</fullName>
    </submittedName>
</protein>
<keyword evidence="2" id="KW-1185">Reference proteome</keyword>
<dbReference type="AlphaFoldDB" id="A0AAN8P930"/>
<sequence>MKQGIGNKEIANVAVDKRRNRDLDALKAMGGPFTSCKQVDIYLRDMTINETAKNNRFFLEVRYARDTALSVPKYSDILGLKKDYKNLPSNIYATNLKIYLGNVTAKTTVTFGDFSQALILMDT</sequence>
<evidence type="ECO:0000313" key="1">
    <source>
        <dbReference type="EMBL" id="KAK6170819.1"/>
    </source>
</evidence>
<organism evidence="1 2">
    <name type="scientific">Patella caerulea</name>
    <name type="common">Rayed Mediterranean limpet</name>
    <dbReference type="NCBI Taxonomy" id="87958"/>
    <lineage>
        <taxon>Eukaryota</taxon>
        <taxon>Metazoa</taxon>
        <taxon>Spiralia</taxon>
        <taxon>Lophotrochozoa</taxon>
        <taxon>Mollusca</taxon>
        <taxon>Gastropoda</taxon>
        <taxon>Patellogastropoda</taxon>
        <taxon>Patelloidea</taxon>
        <taxon>Patellidae</taxon>
        <taxon>Patella</taxon>
    </lineage>
</organism>
<dbReference type="Proteomes" id="UP001347796">
    <property type="component" value="Unassembled WGS sequence"/>
</dbReference>
<reference evidence="1 2" key="1">
    <citation type="submission" date="2024-01" db="EMBL/GenBank/DDBJ databases">
        <title>The genome of the rayed Mediterranean limpet Patella caerulea (Linnaeus, 1758).</title>
        <authorList>
            <person name="Anh-Thu Weber A."/>
            <person name="Halstead-Nussloch G."/>
        </authorList>
    </citation>
    <scope>NUCLEOTIDE SEQUENCE [LARGE SCALE GENOMIC DNA]</scope>
    <source>
        <strain evidence="1">AATW-2023a</strain>
        <tissue evidence="1">Whole specimen</tissue>
    </source>
</reference>
<proteinExistence type="predicted"/>